<dbReference type="Gene3D" id="3.40.190.170">
    <property type="entry name" value="Bacterial extracellular solute-binding protein, family 7"/>
    <property type="match status" value="1"/>
</dbReference>
<accession>A0ABW8NH90</accession>
<keyword evidence="1 2" id="KW-0732">Signal</keyword>
<dbReference type="SUPFAM" id="SSF53850">
    <property type="entry name" value="Periplasmic binding protein-like II"/>
    <property type="match status" value="1"/>
</dbReference>
<evidence type="ECO:0000313" key="3">
    <source>
        <dbReference type="EMBL" id="MFK4752297.1"/>
    </source>
</evidence>
<dbReference type="Proteomes" id="UP001620597">
    <property type="component" value="Unassembled WGS sequence"/>
</dbReference>
<proteinExistence type="predicted"/>
<dbReference type="PANTHER" id="PTHR33376:SF15">
    <property type="entry name" value="BLL6794 PROTEIN"/>
    <property type="match status" value="1"/>
</dbReference>
<gene>
    <name evidence="3" type="ORF">WG929_07735</name>
</gene>
<dbReference type="CDD" id="cd13665">
    <property type="entry name" value="PBP2_TRAP_Dctp3_4"/>
    <property type="match status" value="1"/>
</dbReference>
<reference evidence="3 4" key="1">
    <citation type="submission" date="2024-03" db="EMBL/GenBank/DDBJ databases">
        <title>High-quality draft genome sequence of Oceanobacter sp. wDCs-4.</title>
        <authorList>
            <person name="Dong C."/>
        </authorList>
    </citation>
    <scope>NUCLEOTIDE SEQUENCE [LARGE SCALE GENOMIC DNA]</scope>
    <source>
        <strain evidence="4">wDCs-4</strain>
    </source>
</reference>
<feature type="chain" id="PRO_5045341537" evidence="2">
    <location>
        <begin position="27"/>
        <end position="345"/>
    </location>
</feature>
<keyword evidence="4" id="KW-1185">Reference proteome</keyword>
<evidence type="ECO:0000256" key="2">
    <source>
        <dbReference type="SAM" id="SignalP"/>
    </source>
</evidence>
<dbReference type="EMBL" id="JBBKTX010000007">
    <property type="protein sequence ID" value="MFK4752297.1"/>
    <property type="molecule type" value="Genomic_DNA"/>
</dbReference>
<dbReference type="PANTHER" id="PTHR33376">
    <property type="match status" value="1"/>
</dbReference>
<comment type="caution">
    <text evidence="3">The sequence shown here is derived from an EMBL/GenBank/DDBJ whole genome shotgun (WGS) entry which is preliminary data.</text>
</comment>
<dbReference type="NCBIfam" id="NF037995">
    <property type="entry name" value="TRAP_S1"/>
    <property type="match status" value="1"/>
</dbReference>
<dbReference type="InterPro" id="IPR018389">
    <property type="entry name" value="DctP_fam"/>
</dbReference>
<evidence type="ECO:0000256" key="1">
    <source>
        <dbReference type="ARBA" id="ARBA00022729"/>
    </source>
</evidence>
<organism evidence="3 4">
    <name type="scientific">Oceanobacter antarcticus</name>
    <dbReference type="NCBI Taxonomy" id="3133425"/>
    <lineage>
        <taxon>Bacteria</taxon>
        <taxon>Pseudomonadati</taxon>
        <taxon>Pseudomonadota</taxon>
        <taxon>Gammaproteobacteria</taxon>
        <taxon>Oceanospirillales</taxon>
        <taxon>Oceanospirillaceae</taxon>
        <taxon>Oceanobacter</taxon>
    </lineage>
</organism>
<name>A0ABW8NH90_9GAMM</name>
<evidence type="ECO:0000313" key="4">
    <source>
        <dbReference type="Proteomes" id="UP001620597"/>
    </source>
</evidence>
<dbReference type="Pfam" id="PF03480">
    <property type="entry name" value="DctP"/>
    <property type="match status" value="1"/>
</dbReference>
<feature type="signal peptide" evidence="2">
    <location>
        <begin position="1"/>
        <end position="26"/>
    </location>
</feature>
<dbReference type="InterPro" id="IPR038404">
    <property type="entry name" value="TRAP_DctP_sf"/>
</dbReference>
<protein>
    <submittedName>
        <fullName evidence="3">TRAP transporter substrate-binding protein</fullName>
    </submittedName>
</protein>
<sequence>MNLFKRIIIKSAFVSAAIVTSSIALAEDTVVLRYNQWFPSQHWSQKDGLYQYFEEIEKVTEGRVKVQPSAKPIVPPTKNYQAVVNGIADIAWGPHGYTPGVFPLSEMVEFPFSVNDAGISSAAYWRVFEKYFKPAGMHGDVVTLAVHVTSGGNLHMKDAPVNTIKDLQGKKIRVQTSVVGDALKTLGAVPVSGSLSELREFLSRGIVDGTSLSDELLTGFKVDKYINYITQIPGGLYSNSAFVIMNKDKWNKISAKDQQAIMAISGEKLAVRMGALWHKNDLLARGELKKRLGKDYQIASEELFVGLDEAFAPIREQWLDKATAAEVDGLEAMRFYSQQTEALEQ</sequence>
<dbReference type="RefSeq" id="WP_369856724.1">
    <property type="nucleotide sequence ID" value="NZ_JBBKTX010000007.1"/>
</dbReference>